<accession>A0AAI9UZS1</accession>
<proteinExistence type="predicted"/>
<comment type="caution">
    <text evidence="1">The sequence shown here is derived from an EMBL/GenBank/DDBJ whole genome shotgun (WGS) entry which is preliminary data.</text>
</comment>
<evidence type="ECO:0000313" key="2">
    <source>
        <dbReference type="Proteomes" id="UP001239795"/>
    </source>
</evidence>
<protein>
    <submittedName>
        <fullName evidence="1">Uncharacterized protein</fullName>
    </submittedName>
</protein>
<organism evidence="1 2">
    <name type="scientific">Colletotrichum melonis</name>
    <dbReference type="NCBI Taxonomy" id="1209925"/>
    <lineage>
        <taxon>Eukaryota</taxon>
        <taxon>Fungi</taxon>
        <taxon>Dikarya</taxon>
        <taxon>Ascomycota</taxon>
        <taxon>Pezizomycotina</taxon>
        <taxon>Sordariomycetes</taxon>
        <taxon>Hypocreomycetidae</taxon>
        <taxon>Glomerellales</taxon>
        <taxon>Glomerellaceae</taxon>
        <taxon>Colletotrichum</taxon>
        <taxon>Colletotrichum acutatum species complex</taxon>
    </lineage>
</organism>
<gene>
    <name evidence="1" type="ORF">CMEL01_12047</name>
</gene>
<sequence>MVRTCNGTPHAFRRLPNLLLLPQCLWTEGEGIALSPHFPIPARPDRYLHPDVVSCHNPAYRNLHFLCLTLCVRQLVR</sequence>
<dbReference type="AlphaFoldDB" id="A0AAI9UZS1"/>
<dbReference type="EMBL" id="MLGG01000004">
    <property type="protein sequence ID" value="KAK1466055.1"/>
    <property type="molecule type" value="Genomic_DNA"/>
</dbReference>
<name>A0AAI9UZS1_9PEZI</name>
<reference evidence="1 2" key="1">
    <citation type="submission" date="2016-10" db="EMBL/GenBank/DDBJ databases">
        <title>The genome sequence of Colletotrichum fioriniae PJ7.</title>
        <authorList>
            <person name="Baroncelli R."/>
        </authorList>
    </citation>
    <scope>NUCLEOTIDE SEQUENCE [LARGE SCALE GENOMIC DNA]</scope>
    <source>
        <strain evidence="1">Col 31</strain>
    </source>
</reference>
<keyword evidence="2" id="KW-1185">Reference proteome</keyword>
<evidence type="ECO:0000313" key="1">
    <source>
        <dbReference type="EMBL" id="KAK1466055.1"/>
    </source>
</evidence>
<dbReference type="Proteomes" id="UP001239795">
    <property type="component" value="Unassembled WGS sequence"/>
</dbReference>